<dbReference type="Gene3D" id="3.20.20.140">
    <property type="entry name" value="Metal-dependent hydrolases"/>
    <property type="match status" value="1"/>
</dbReference>
<feature type="binding site" evidence="3">
    <location>
        <position position="167"/>
    </location>
    <ligand>
        <name>a divalent metal cation</name>
        <dbReference type="ChEBI" id="CHEBI:60240"/>
        <label>1</label>
    </ligand>
</feature>
<dbReference type="InterPro" id="IPR032466">
    <property type="entry name" value="Metal_Hydrolase"/>
</dbReference>
<dbReference type="GO" id="GO:0016788">
    <property type="term" value="F:hydrolase activity, acting on ester bonds"/>
    <property type="evidence" value="ECO:0007669"/>
    <property type="project" value="InterPro"/>
</dbReference>
<dbReference type="Pfam" id="PF02126">
    <property type="entry name" value="PTE"/>
    <property type="match status" value="1"/>
</dbReference>
<keyword evidence="1 3" id="KW-0479">Metal-binding</keyword>
<dbReference type="EMBL" id="JABEQI010000013">
    <property type="protein sequence ID" value="MBB2188012.1"/>
    <property type="molecule type" value="Genomic_DNA"/>
</dbReference>
<dbReference type="AlphaFoldDB" id="A0A370G2N9"/>
<accession>A0A370G2N9</accession>
<proteinExistence type="inferred from homology"/>
<reference evidence="5 8" key="2">
    <citation type="submission" date="2020-04" db="EMBL/GenBank/DDBJ databases">
        <title>Description of novel Gluconacetobacter.</title>
        <authorList>
            <person name="Sombolestani A."/>
        </authorList>
    </citation>
    <scope>NUCLEOTIDE SEQUENCE [LARGE SCALE GENOMIC DNA]</scope>
    <source>
        <strain evidence="5 8">LMG 1382</strain>
    </source>
</reference>
<feature type="binding site" evidence="3">
    <location>
        <position position="26"/>
    </location>
    <ligand>
        <name>a divalent metal cation</name>
        <dbReference type="ChEBI" id="CHEBI:60240"/>
        <label>1</label>
    </ligand>
</feature>
<dbReference type="PANTHER" id="PTHR10819:SF3">
    <property type="entry name" value="PHOSPHOTRIESTERASE-RELATED PROTEIN"/>
    <property type="match status" value="1"/>
</dbReference>
<dbReference type="Proteomes" id="UP000254958">
    <property type="component" value="Unassembled WGS sequence"/>
</dbReference>
<organism evidence="6 7">
    <name type="scientific">Gluconacetobacter liquefaciens</name>
    <name type="common">Acetobacter liquefaciens</name>
    <dbReference type="NCBI Taxonomy" id="89584"/>
    <lineage>
        <taxon>Bacteria</taxon>
        <taxon>Pseudomonadati</taxon>
        <taxon>Pseudomonadota</taxon>
        <taxon>Alphaproteobacteria</taxon>
        <taxon>Acetobacterales</taxon>
        <taxon>Acetobacteraceae</taxon>
        <taxon>Gluconacetobacter</taxon>
    </lineage>
</organism>
<dbReference type="GO" id="GO:0008270">
    <property type="term" value="F:zinc ion binding"/>
    <property type="evidence" value="ECO:0007669"/>
    <property type="project" value="InterPro"/>
</dbReference>
<feature type="binding site" evidence="3">
    <location>
        <position position="228"/>
    </location>
    <ligand>
        <name>a divalent metal cation</name>
        <dbReference type="ChEBI" id="CHEBI:60240"/>
        <label>2</label>
    </ligand>
</feature>
<comment type="caution">
    <text evidence="6">The sequence shown here is derived from an EMBL/GenBank/DDBJ whole genome shotgun (WGS) entry which is preliminary data.</text>
</comment>
<protein>
    <submittedName>
        <fullName evidence="5">Aryldialkylphosphatase</fullName>
    </submittedName>
    <submittedName>
        <fullName evidence="6">Phosphotriesterase-related protein</fullName>
    </submittedName>
</protein>
<dbReference type="EMBL" id="QQAW01000011">
    <property type="protein sequence ID" value="RDI36313.1"/>
    <property type="molecule type" value="Genomic_DNA"/>
</dbReference>
<evidence type="ECO:0000256" key="4">
    <source>
        <dbReference type="PROSITE-ProRule" id="PRU00679"/>
    </source>
</evidence>
<keyword evidence="7" id="KW-1185">Reference proteome</keyword>
<keyword evidence="2" id="KW-0378">Hydrolase</keyword>
<evidence type="ECO:0000313" key="6">
    <source>
        <dbReference type="EMBL" id="RDI36313.1"/>
    </source>
</evidence>
<feature type="binding site" evidence="3">
    <location>
        <position position="167"/>
    </location>
    <ligand>
        <name>a divalent metal cation</name>
        <dbReference type="ChEBI" id="CHEBI:60240"/>
        <label>2</label>
    </ligand>
</feature>
<gene>
    <name evidence="6" type="ORF">C7453_11197</name>
    <name evidence="5" type="ORF">HLH32_16855</name>
</gene>
<feature type="binding site" evidence="3">
    <location>
        <position position="199"/>
    </location>
    <ligand>
        <name>a divalent metal cation</name>
        <dbReference type="ChEBI" id="CHEBI:60240"/>
        <label>2</label>
    </ligand>
</feature>
<evidence type="ECO:0000256" key="3">
    <source>
        <dbReference type="PIRSR" id="PIRSR601559-52"/>
    </source>
</evidence>
<dbReference type="Proteomes" id="UP000562982">
    <property type="component" value="Unassembled WGS sequence"/>
</dbReference>
<dbReference type="PROSITE" id="PS51347">
    <property type="entry name" value="PHOSPHOTRIESTERASE_2"/>
    <property type="match status" value="1"/>
</dbReference>
<dbReference type="PROSITE" id="PS01322">
    <property type="entry name" value="PHOSPHOTRIESTERASE_1"/>
    <property type="match status" value="1"/>
</dbReference>
<evidence type="ECO:0000256" key="1">
    <source>
        <dbReference type="ARBA" id="ARBA00022723"/>
    </source>
</evidence>
<comment type="similarity">
    <text evidence="4">Belongs to the metallo-dependent hydrolases superfamily. Phosphotriesterase family.</text>
</comment>
<evidence type="ECO:0000313" key="5">
    <source>
        <dbReference type="EMBL" id="MBB2188012.1"/>
    </source>
</evidence>
<evidence type="ECO:0000313" key="7">
    <source>
        <dbReference type="Proteomes" id="UP000254958"/>
    </source>
</evidence>
<dbReference type="InterPro" id="IPR001559">
    <property type="entry name" value="Phosphotriesterase"/>
</dbReference>
<reference evidence="6 7" key="1">
    <citation type="submission" date="2018-07" db="EMBL/GenBank/DDBJ databases">
        <title>Genomic Encyclopedia of Type Strains, Phase IV (KMG-IV): sequencing the most valuable type-strain genomes for metagenomic binning, comparative biology and taxonomic classification.</title>
        <authorList>
            <person name="Goeker M."/>
        </authorList>
    </citation>
    <scope>NUCLEOTIDE SEQUENCE [LARGE SCALE GENOMIC DNA]</scope>
    <source>
        <strain evidence="6 7">DSM 5603</strain>
    </source>
</reference>
<sequence>MSRGFIQTVLGSIAPECLGPTLMHEHLIIDLNSPAQRAKVENYGALSRKDIDPKDNFKLNWGQKRDIANFRLCDEGVAIDELREMRAAGGMALVELTVGGLGPDPLALKRIAEASGVHVVMGCGHYVDAYQDPDNASRPVESFAREIVGQVATGAWGTDIKAGIIGEIGCEYPWKDVERRVLLGAILAQNETGAALTIHPGRHENQPMEIVGFLREHGADISRSIICHLDRTIFDIETLLRLADTGCILEFDLFGWENACYWPNLDIDLPNDADRLRLVKALLERGYGDQILLSHDICVKSRLLRYGGHGYQHMFANIVPLMQRREIADADIDRILTLNPRRLLTQPGR</sequence>
<comment type="caution">
    <text evidence="4">Lacks conserved residue(s) required for the propagation of feature annotation.</text>
</comment>
<evidence type="ECO:0000256" key="2">
    <source>
        <dbReference type="ARBA" id="ARBA00022801"/>
    </source>
</evidence>
<dbReference type="SUPFAM" id="SSF51556">
    <property type="entry name" value="Metallo-dependent hydrolases"/>
    <property type="match status" value="1"/>
</dbReference>
<dbReference type="InterPro" id="IPR017947">
    <property type="entry name" value="AryldialkylPase_Zn-BS"/>
</dbReference>
<evidence type="ECO:0000313" key="8">
    <source>
        <dbReference type="Proteomes" id="UP000562982"/>
    </source>
</evidence>
<feature type="binding site" evidence="3">
    <location>
        <position position="296"/>
    </location>
    <ligand>
        <name>a divalent metal cation</name>
        <dbReference type="ChEBI" id="CHEBI:60240"/>
        <label>1</label>
    </ligand>
</feature>
<name>A0A370G2N9_GLULI</name>
<comment type="cofactor">
    <cofactor evidence="3">
        <name>a divalent metal cation</name>
        <dbReference type="ChEBI" id="CHEBI:60240"/>
    </cofactor>
    <text evidence="3">Binds 2 divalent metal cations per subunit.</text>
</comment>
<dbReference type="OrthoDB" id="9795018at2"/>
<feature type="binding site" evidence="3">
    <location>
        <position position="24"/>
    </location>
    <ligand>
        <name>a divalent metal cation</name>
        <dbReference type="ChEBI" id="CHEBI:60240"/>
        <label>1</label>
    </ligand>
</feature>
<dbReference type="PANTHER" id="PTHR10819">
    <property type="entry name" value="PHOSPHOTRIESTERASE-RELATED"/>
    <property type="match status" value="1"/>
</dbReference>